<dbReference type="EMBL" id="KN293992">
    <property type="protein sequence ID" value="KGQ02117.1"/>
    <property type="molecule type" value="Genomic_DNA"/>
</dbReference>
<dbReference type="AlphaFoldDB" id="A0A0A2V725"/>
<dbReference type="VEuPathDB" id="FungiDB:PAAG_11068"/>
<accession>A0A0A2V725</accession>
<keyword evidence="2" id="KW-1185">Reference proteome</keyword>
<evidence type="ECO:0000313" key="2">
    <source>
        <dbReference type="Proteomes" id="UP000002059"/>
    </source>
</evidence>
<dbReference type="RefSeq" id="XP_015703580.1">
    <property type="nucleotide sequence ID" value="XM_015846776.1"/>
</dbReference>
<organism evidence="1 2">
    <name type="scientific">Paracoccidioides lutzii (strain ATCC MYA-826 / Pb01)</name>
    <name type="common">Paracoccidioides brasiliensis</name>
    <dbReference type="NCBI Taxonomy" id="502779"/>
    <lineage>
        <taxon>Eukaryota</taxon>
        <taxon>Fungi</taxon>
        <taxon>Dikarya</taxon>
        <taxon>Ascomycota</taxon>
        <taxon>Pezizomycotina</taxon>
        <taxon>Eurotiomycetes</taxon>
        <taxon>Eurotiomycetidae</taxon>
        <taxon>Onygenales</taxon>
        <taxon>Ajellomycetaceae</taxon>
        <taxon>Paracoccidioides</taxon>
    </lineage>
</organism>
<dbReference type="KEGG" id="pbl:PAAG_11068"/>
<name>A0A0A2V725_PARBA</name>
<protein>
    <submittedName>
        <fullName evidence="1">Uncharacterized protein</fullName>
    </submittedName>
</protein>
<sequence length="83" mass="9514">MPKTPERHKPPKFPDVTSHENVALFCRDGKVLLRRPTVTKMSRMAMNERLNRASEVPGDLVMPQLNMQGACEISRPELKQLRC</sequence>
<dbReference type="GeneID" id="26970201"/>
<dbReference type="HOGENOM" id="CLU_2543177_0_0_1"/>
<proteinExistence type="predicted"/>
<gene>
    <name evidence="1" type="ORF">PAAG_11068</name>
</gene>
<evidence type="ECO:0000313" key="1">
    <source>
        <dbReference type="EMBL" id="KGQ02117.1"/>
    </source>
</evidence>
<reference evidence="1 2" key="1">
    <citation type="journal article" date="2011" name="PLoS Genet.">
        <title>Comparative genomic analysis of human fungal pathogens causing paracoccidioidomycosis.</title>
        <authorList>
            <person name="Desjardins C.A."/>
            <person name="Champion M.D."/>
            <person name="Holder J.W."/>
            <person name="Muszewska A."/>
            <person name="Goldberg J."/>
            <person name="Bailao A.M."/>
            <person name="Brigido M.M."/>
            <person name="Ferreira M.E."/>
            <person name="Garcia A.M."/>
            <person name="Grynberg M."/>
            <person name="Gujja S."/>
            <person name="Heiman D.I."/>
            <person name="Henn M.R."/>
            <person name="Kodira C.D."/>
            <person name="Leon-Narvaez H."/>
            <person name="Longo L.V."/>
            <person name="Ma L.J."/>
            <person name="Malavazi I."/>
            <person name="Matsuo A.L."/>
            <person name="Morais F.V."/>
            <person name="Pereira M."/>
            <person name="Rodriguez-Brito S."/>
            <person name="Sakthikumar S."/>
            <person name="Salem-Izacc S.M."/>
            <person name="Sykes S.M."/>
            <person name="Teixeira M.M."/>
            <person name="Vallejo M.C."/>
            <person name="Walter M.E."/>
            <person name="Yandava C."/>
            <person name="Young S."/>
            <person name="Zeng Q."/>
            <person name="Zucker J."/>
            <person name="Felipe M.S."/>
            <person name="Goldman G.H."/>
            <person name="Haas B.J."/>
            <person name="McEwen J.G."/>
            <person name="Nino-Vega G."/>
            <person name="Puccia R."/>
            <person name="San-Blas G."/>
            <person name="Soares C.M."/>
            <person name="Birren B.W."/>
            <person name="Cuomo C.A."/>
        </authorList>
    </citation>
    <scope>NUCLEOTIDE SEQUENCE [LARGE SCALE GENOMIC DNA]</scope>
    <source>
        <strain evidence="2">ATCC MYA-826 / Pb01</strain>
    </source>
</reference>
<dbReference type="Proteomes" id="UP000002059">
    <property type="component" value="Partially assembled WGS sequence"/>
</dbReference>